<protein>
    <recommendedName>
        <fullName evidence="4">4Fe-4S Wbl-type domain-containing protein</fullName>
    </recommendedName>
</protein>
<accession>A0ABQ2EU35</accession>
<evidence type="ECO:0008006" key="4">
    <source>
        <dbReference type="Google" id="ProtNLM"/>
    </source>
</evidence>
<organism evidence="2 3">
    <name type="scientific">Streptomyces camponoticapitis</name>
    <dbReference type="NCBI Taxonomy" id="1616125"/>
    <lineage>
        <taxon>Bacteria</taxon>
        <taxon>Bacillati</taxon>
        <taxon>Actinomycetota</taxon>
        <taxon>Actinomycetes</taxon>
        <taxon>Kitasatosporales</taxon>
        <taxon>Streptomycetaceae</taxon>
        <taxon>Streptomyces</taxon>
    </lineage>
</organism>
<dbReference type="EMBL" id="BMMV01000030">
    <property type="protein sequence ID" value="GGK24767.1"/>
    <property type="molecule type" value="Genomic_DNA"/>
</dbReference>
<evidence type="ECO:0000256" key="1">
    <source>
        <dbReference type="SAM" id="MobiDB-lite"/>
    </source>
</evidence>
<comment type="caution">
    <text evidence="2">The sequence shown here is derived from an EMBL/GenBank/DDBJ whole genome shotgun (WGS) entry which is preliminary data.</text>
</comment>
<dbReference type="Proteomes" id="UP000660265">
    <property type="component" value="Unassembled WGS sequence"/>
</dbReference>
<sequence length="73" mass="8076">MADSTDDQVDQESGEPGQRQAVAVSPEVRAETAWRKYIRHTVELCETTCRTPGVDCPKAVELKAAWSRAKDEA</sequence>
<reference evidence="3" key="1">
    <citation type="journal article" date="2019" name="Int. J. Syst. Evol. Microbiol.">
        <title>The Global Catalogue of Microorganisms (GCM) 10K type strain sequencing project: providing services to taxonomists for standard genome sequencing and annotation.</title>
        <authorList>
            <consortium name="The Broad Institute Genomics Platform"/>
            <consortium name="The Broad Institute Genome Sequencing Center for Infectious Disease"/>
            <person name="Wu L."/>
            <person name="Ma J."/>
        </authorList>
    </citation>
    <scope>NUCLEOTIDE SEQUENCE [LARGE SCALE GENOMIC DNA]</scope>
    <source>
        <strain evidence="3">CGMCC 4.7275</strain>
    </source>
</reference>
<evidence type="ECO:0000313" key="3">
    <source>
        <dbReference type="Proteomes" id="UP000660265"/>
    </source>
</evidence>
<proteinExistence type="predicted"/>
<feature type="compositionally biased region" description="Acidic residues" evidence="1">
    <location>
        <begin position="1"/>
        <end position="13"/>
    </location>
</feature>
<name>A0ABQ2EU35_9ACTN</name>
<keyword evidence="3" id="KW-1185">Reference proteome</keyword>
<gene>
    <name evidence="2" type="ORF">GCM10011583_66030</name>
</gene>
<feature type="region of interest" description="Disordered" evidence="1">
    <location>
        <begin position="1"/>
        <end position="26"/>
    </location>
</feature>
<evidence type="ECO:0000313" key="2">
    <source>
        <dbReference type="EMBL" id="GGK24767.1"/>
    </source>
</evidence>
<dbReference type="RefSeq" id="WP_189111257.1">
    <property type="nucleotide sequence ID" value="NZ_BMMV01000030.1"/>
</dbReference>